<gene>
    <name evidence="2" type="ORF">Q8791_07220</name>
</gene>
<feature type="domain" description="DUF4180" evidence="1">
    <location>
        <begin position="14"/>
        <end position="123"/>
    </location>
</feature>
<protein>
    <submittedName>
        <fullName evidence="2">DUF4180 domain-containing protein</fullName>
    </submittedName>
</protein>
<evidence type="ECO:0000259" key="1">
    <source>
        <dbReference type="Pfam" id="PF13788"/>
    </source>
</evidence>
<proteinExistence type="predicted"/>
<dbReference type="InterPro" id="IPR025438">
    <property type="entry name" value="DUF4180"/>
</dbReference>
<dbReference type="EMBL" id="JAUZMY010000005">
    <property type="protein sequence ID" value="MEE2037007.1"/>
    <property type="molecule type" value="Genomic_DNA"/>
</dbReference>
<dbReference type="Proteomes" id="UP001356095">
    <property type="component" value="Unassembled WGS sequence"/>
</dbReference>
<dbReference type="Pfam" id="PF13788">
    <property type="entry name" value="DUF4180"/>
    <property type="match status" value="1"/>
</dbReference>
<name>A0ABU7K443_9ACTN</name>
<organism evidence="2 3">
    <name type="scientific">Nocardiopsis codii</name>
    <dbReference type="NCBI Taxonomy" id="3065942"/>
    <lineage>
        <taxon>Bacteria</taxon>
        <taxon>Bacillati</taxon>
        <taxon>Actinomycetota</taxon>
        <taxon>Actinomycetes</taxon>
        <taxon>Streptosporangiales</taxon>
        <taxon>Nocardiopsidaceae</taxon>
        <taxon>Nocardiopsis</taxon>
    </lineage>
</organism>
<reference evidence="2 3" key="1">
    <citation type="submission" date="2023-08" db="EMBL/GenBank/DDBJ databases">
        <authorList>
            <person name="Girao M."/>
            <person name="Carvalho M.F."/>
        </authorList>
    </citation>
    <scope>NUCLEOTIDE SEQUENCE [LARGE SCALE GENOMIC DNA]</scope>
    <source>
        <strain evidence="2 3">CT-R113</strain>
    </source>
</reference>
<keyword evidence="3" id="KW-1185">Reference proteome</keyword>
<evidence type="ECO:0000313" key="2">
    <source>
        <dbReference type="EMBL" id="MEE2037007.1"/>
    </source>
</evidence>
<sequence length="140" mass="14755">MSGSMTDVVQEMGGAQVMVCAADGPPLSGEAEAIDLIGNASYRGASWVAVPVGRLDGDFFTLRTGLAGAVAQKFANYRMGLAVVGDVSAHVAASTALRDLVRESNRGRSLWFASDMEELKTRLASHNIRRVSNPENGVSL</sequence>
<comment type="caution">
    <text evidence="2">The sequence shown here is derived from an EMBL/GenBank/DDBJ whole genome shotgun (WGS) entry which is preliminary data.</text>
</comment>
<dbReference type="RefSeq" id="WP_330090804.1">
    <property type="nucleotide sequence ID" value="NZ_JAUZMY010000005.1"/>
</dbReference>
<evidence type="ECO:0000313" key="3">
    <source>
        <dbReference type="Proteomes" id="UP001356095"/>
    </source>
</evidence>
<accession>A0ABU7K443</accession>